<organism evidence="2 3">
    <name type="scientific">Necator americanus</name>
    <name type="common">Human hookworm</name>
    <dbReference type="NCBI Taxonomy" id="51031"/>
    <lineage>
        <taxon>Eukaryota</taxon>
        <taxon>Metazoa</taxon>
        <taxon>Ecdysozoa</taxon>
        <taxon>Nematoda</taxon>
        <taxon>Chromadorea</taxon>
        <taxon>Rhabditida</taxon>
        <taxon>Rhabditina</taxon>
        <taxon>Rhabditomorpha</taxon>
        <taxon>Strongyloidea</taxon>
        <taxon>Ancylostomatidae</taxon>
        <taxon>Bunostominae</taxon>
        <taxon>Necator</taxon>
    </lineage>
</organism>
<accession>A0ABR1BQ91</accession>
<protein>
    <submittedName>
        <fullName evidence="2">Uncharacterized protein</fullName>
    </submittedName>
</protein>
<dbReference type="Proteomes" id="UP001303046">
    <property type="component" value="Unassembled WGS sequence"/>
</dbReference>
<gene>
    <name evidence="2" type="primary">Necator_chrI.g1397</name>
    <name evidence="2" type="ORF">RB195_005271</name>
</gene>
<evidence type="ECO:0000313" key="2">
    <source>
        <dbReference type="EMBL" id="KAK6727482.1"/>
    </source>
</evidence>
<keyword evidence="3" id="KW-1185">Reference proteome</keyword>
<evidence type="ECO:0000256" key="1">
    <source>
        <dbReference type="SAM" id="MobiDB-lite"/>
    </source>
</evidence>
<dbReference type="EMBL" id="JAVFWL010000001">
    <property type="protein sequence ID" value="KAK6727482.1"/>
    <property type="molecule type" value="Genomic_DNA"/>
</dbReference>
<evidence type="ECO:0000313" key="3">
    <source>
        <dbReference type="Proteomes" id="UP001303046"/>
    </source>
</evidence>
<proteinExistence type="predicted"/>
<feature type="region of interest" description="Disordered" evidence="1">
    <location>
        <begin position="64"/>
        <end position="97"/>
    </location>
</feature>
<comment type="caution">
    <text evidence="2">The sequence shown here is derived from an EMBL/GenBank/DDBJ whole genome shotgun (WGS) entry which is preliminary data.</text>
</comment>
<name>A0ABR1BQ91_NECAM</name>
<sequence>MAKKLGQWLSHALSGGNSQRRLEICTQLLSRSRRFDWLDTVVNGDEDDGGEFMDLPIRTAAGQHDSYCRGPLRSTAKIGPQDQQGAPEARQRSLAAR</sequence>
<reference evidence="2 3" key="1">
    <citation type="submission" date="2023-08" db="EMBL/GenBank/DDBJ databases">
        <title>A Necator americanus chromosomal reference genome.</title>
        <authorList>
            <person name="Ilik V."/>
            <person name="Petrzelkova K.J."/>
            <person name="Pardy F."/>
            <person name="Fuh T."/>
            <person name="Niatou-Singa F.S."/>
            <person name="Gouil Q."/>
            <person name="Baker L."/>
            <person name="Ritchie M.E."/>
            <person name="Jex A.R."/>
            <person name="Gazzola D."/>
            <person name="Li H."/>
            <person name="Toshio Fujiwara R."/>
            <person name="Zhan B."/>
            <person name="Aroian R.V."/>
            <person name="Pafco B."/>
            <person name="Schwarz E.M."/>
        </authorList>
    </citation>
    <scope>NUCLEOTIDE SEQUENCE [LARGE SCALE GENOMIC DNA]</scope>
    <source>
        <strain evidence="2 3">Aroian</strain>
        <tissue evidence="2">Whole animal</tissue>
    </source>
</reference>